<keyword evidence="2 5" id="KW-0812">Transmembrane</keyword>
<feature type="transmembrane region" description="Helical" evidence="5">
    <location>
        <begin position="208"/>
        <end position="231"/>
    </location>
</feature>
<reference evidence="7 8" key="1">
    <citation type="journal article" date="2007" name="Int. J. Syst. Evol. Microbiol.">
        <title>Marixanthomonas ophiurae gen. nov., sp. nov., a marine bacterium of the family Flavobacteriaceae isolated from a deep-sea brittle star.</title>
        <authorList>
            <person name="Romanenko L.A."/>
            <person name="Uchino M."/>
            <person name="Frolova G.M."/>
            <person name="Mikhailov V.V."/>
        </authorList>
    </citation>
    <scope>NUCLEOTIDE SEQUENCE [LARGE SCALE GENOMIC DNA]</scope>
    <source>
        <strain evidence="7 8">KMM 3046</strain>
    </source>
</reference>
<feature type="transmembrane region" description="Helical" evidence="5">
    <location>
        <begin position="78"/>
        <end position="96"/>
    </location>
</feature>
<feature type="transmembrane region" description="Helical" evidence="5">
    <location>
        <begin position="103"/>
        <end position="119"/>
    </location>
</feature>
<feature type="transmembrane region" description="Helical" evidence="5">
    <location>
        <begin position="243"/>
        <end position="263"/>
    </location>
</feature>
<dbReference type="Pfam" id="PF01699">
    <property type="entry name" value="Na_Ca_ex"/>
    <property type="match status" value="2"/>
</dbReference>
<keyword evidence="8" id="KW-1185">Reference proteome</keyword>
<evidence type="ECO:0000313" key="8">
    <source>
        <dbReference type="Proteomes" id="UP000261082"/>
    </source>
</evidence>
<dbReference type="EMBL" id="QVID01000001">
    <property type="protein sequence ID" value="RFN59956.1"/>
    <property type="molecule type" value="Genomic_DNA"/>
</dbReference>
<dbReference type="GO" id="GO:0008273">
    <property type="term" value="F:calcium, potassium:sodium antiporter activity"/>
    <property type="evidence" value="ECO:0007669"/>
    <property type="project" value="TreeGrafter"/>
</dbReference>
<dbReference type="GO" id="GO:0005262">
    <property type="term" value="F:calcium channel activity"/>
    <property type="evidence" value="ECO:0007669"/>
    <property type="project" value="TreeGrafter"/>
</dbReference>
<organism evidence="7 8">
    <name type="scientific">Marixanthomonas ophiurae</name>
    <dbReference type="NCBI Taxonomy" id="387659"/>
    <lineage>
        <taxon>Bacteria</taxon>
        <taxon>Pseudomonadati</taxon>
        <taxon>Bacteroidota</taxon>
        <taxon>Flavobacteriia</taxon>
        <taxon>Flavobacteriales</taxon>
        <taxon>Flavobacteriaceae</taxon>
        <taxon>Marixanthomonas</taxon>
    </lineage>
</organism>
<dbReference type="InterPro" id="IPR004837">
    <property type="entry name" value="NaCa_Exmemb"/>
</dbReference>
<evidence type="ECO:0000256" key="4">
    <source>
        <dbReference type="ARBA" id="ARBA00023136"/>
    </source>
</evidence>
<dbReference type="OrthoDB" id="9794225at2"/>
<dbReference type="RefSeq" id="WP_117159016.1">
    <property type="nucleotide sequence ID" value="NZ_QVID01000001.1"/>
</dbReference>
<dbReference type="PANTHER" id="PTHR10846:SF8">
    <property type="entry name" value="INNER MEMBRANE PROTEIN YRBG"/>
    <property type="match status" value="1"/>
</dbReference>
<evidence type="ECO:0000256" key="3">
    <source>
        <dbReference type="ARBA" id="ARBA00022989"/>
    </source>
</evidence>
<evidence type="ECO:0000256" key="1">
    <source>
        <dbReference type="ARBA" id="ARBA00004141"/>
    </source>
</evidence>
<evidence type="ECO:0000256" key="5">
    <source>
        <dbReference type="SAM" id="Phobius"/>
    </source>
</evidence>
<feature type="transmembrane region" description="Helical" evidence="5">
    <location>
        <begin position="173"/>
        <end position="196"/>
    </location>
</feature>
<evidence type="ECO:0000259" key="6">
    <source>
        <dbReference type="Pfam" id="PF01699"/>
    </source>
</evidence>
<keyword evidence="4 5" id="KW-0472">Membrane</keyword>
<feature type="domain" description="Sodium/calcium exchanger membrane region" evidence="6">
    <location>
        <begin position="4"/>
        <end position="145"/>
    </location>
</feature>
<evidence type="ECO:0000256" key="2">
    <source>
        <dbReference type="ARBA" id="ARBA00022692"/>
    </source>
</evidence>
<dbReference type="GO" id="GO:0005886">
    <property type="term" value="C:plasma membrane"/>
    <property type="evidence" value="ECO:0007669"/>
    <property type="project" value="TreeGrafter"/>
</dbReference>
<evidence type="ECO:0000313" key="7">
    <source>
        <dbReference type="EMBL" id="RFN59956.1"/>
    </source>
</evidence>
<dbReference type="NCBIfam" id="TIGR00367">
    <property type="entry name" value="calcium/sodium antiporter"/>
    <property type="match status" value="1"/>
</dbReference>
<proteinExistence type="predicted"/>
<feature type="transmembrane region" description="Helical" evidence="5">
    <location>
        <begin position="35"/>
        <end position="58"/>
    </location>
</feature>
<feature type="transmembrane region" description="Helical" evidence="5">
    <location>
        <begin position="303"/>
        <end position="318"/>
    </location>
</feature>
<name>A0A3E1QD15_9FLAO</name>
<feature type="transmembrane region" description="Helical" evidence="5">
    <location>
        <begin position="125"/>
        <end position="145"/>
    </location>
</feature>
<dbReference type="InterPro" id="IPR044880">
    <property type="entry name" value="NCX_ion-bd_dom_sf"/>
</dbReference>
<comment type="caution">
    <text evidence="7">The sequence shown here is derived from an EMBL/GenBank/DDBJ whole genome shotgun (WGS) entry which is preliminary data.</text>
</comment>
<gene>
    <name evidence="7" type="ORF">DZ858_07885</name>
</gene>
<dbReference type="InterPro" id="IPR004481">
    <property type="entry name" value="K/Na/Ca-exchanger"/>
</dbReference>
<accession>A0A3E1QD15</accession>
<sequence>MGVSILFVFLGLLLLVVGGEFLVRSSVALSFKLRLSKMVIGLTVVSFATSAPELLVSIEAALSGFSDISLGNVIGSNIANIGLVLGITAFISPLAIDKDFYKFNWPVMMFLSIALYFLLKSGNGLNRMEGVVFLILLVLYLYLLINRARKQKKSKPVDDGIDDGLSKTSNFKIIIWLVLGGLGLWGGSELLVTGAVDMATALGVTERVIAVTMIAIGTSVPELAASVIAAIKKEKAISLGNLIGSNIFNIASVLGITAIIKPIAIQSQEVLTNDIFWMLGFAAILIPLAFLPKKFEIGRFKGLFILASYVIFISLALLE</sequence>
<protein>
    <submittedName>
        <fullName evidence="7">Sodium:calcium antiporter</fullName>
    </submittedName>
</protein>
<comment type="subcellular location">
    <subcellularLocation>
        <location evidence="1">Membrane</location>
        <topology evidence="1">Multi-pass membrane protein</topology>
    </subcellularLocation>
</comment>
<feature type="domain" description="Sodium/calcium exchanger membrane region" evidence="6">
    <location>
        <begin position="173"/>
        <end position="316"/>
    </location>
</feature>
<dbReference type="PANTHER" id="PTHR10846">
    <property type="entry name" value="SODIUM/POTASSIUM/CALCIUM EXCHANGER"/>
    <property type="match status" value="1"/>
</dbReference>
<keyword evidence="3 5" id="KW-1133">Transmembrane helix</keyword>
<feature type="transmembrane region" description="Helical" evidence="5">
    <location>
        <begin position="6"/>
        <end position="23"/>
    </location>
</feature>
<feature type="transmembrane region" description="Helical" evidence="5">
    <location>
        <begin position="275"/>
        <end position="291"/>
    </location>
</feature>
<dbReference type="Proteomes" id="UP000261082">
    <property type="component" value="Unassembled WGS sequence"/>
</dbReference>
<dbReference type="AlphaFoldDB" id="A0A3E1QD15"/>
<dbReference type="Gene3D" id="1.20.1420.30">
    <property type="entry name" value="NCX, central ion-binding region"/>
    <property type="match status" value="2"/>
</dbReference>
<dbReference type="GO" id="GO:0006874">
    <property type="term" value="P:intracellular calcium ion homeostasis"/>
    <property type="evidence" value="ECO:0007669"/>
    <property type="project" value="TreeGrafter"/>
</dbReference>